<dbReference type="AlphaFoldDB" id="A0A8J7U3F3"/>
<accession>A0A8J7U3F3</accession>
<organism evidence="1 2">
    <name type="scientific">Acanthopleuribacter pedis</name>
    <dbReference type="NCBI Taxonomy" id="442870"/>
    <lineage>
        <taxon>Bacteria</taxon>
        <taxon>Pseudomonadati</taxon>
        <taxon>Acidobacteriota</taxon>
        <taxon>Holophagae</taxon>
        <taxon>Acanthopleuribacterales</taxon>
        <taxon>Acanthopleuribacteraceae</taxon>
        <taxon>Acanthopleuribacter</taxon>
    </lineage>
</organism>
<keyword evidence="2" id="KW-1185">Reference proteome</keyword>
<sequence length="50" mass="5688">MFVGFLDGGPSSAFIYERGYTVEGLKVFVDGNDLVLHLGNMERRLPRKER</sequence>
<reference evidence="1" key="1">
    <citation type="submission" date="2021-03" db="EMBL/GenBank/DDBJ databases">
        <authorList>
            <person name="Wang G."/>
        </authorList>
    </citation>
    <scope>NUCLEOTIDE SEQUENCE</scope>
    <source>
        <strain evidence="1">KCTC 12899</strain>
    </source>
</reference>
<dbReference type="EMBL" id="JAFREP010000001">
    <property type="protein sequence ID" value="MBO1317196.1"/>
    <property type="molecule type" value="Genomic_DNA"/>
</dbReference>
<proteinExistence type="predicted"/>
<dbReference type="Proteomes" id="UP000664417">
    <property type="component" value="Unassembled WGS sequence"/>
</dbReference>
<evidence type="ECO:0000313" key="1">
    <source>
        <dbReference type="EMBL" id="MBO1317196.1"/>
    </source>
</evidence>
<name>A0A8J7U3F3_9BACT</name>
<protein>
    <submittedName>
        <fullName evidence="1">Uncharacterized protein</fullName>
    </submittedName>
</protein>
<dbReference type="RefSeq" id="WP_207856427.1">
    <property type="nucleotide sequence ID" value="NZ_JAFREP010000001.1"/>
</dbReference>
<gene>
    <name evidence="1" type="ORF">J3U88_01905</name>
</gene>
<comment type="caution">
    <text evidence="1">The sequence shown here is derived from an EMBL/GenBank/DDBJ whole genome shotgun (WGS) entry which is preliminary data.</text>
</comment>
<evidence type="ECO:0000313" key="2">
    <source>
        <dbReference type="Proteomes" id="UP000664417"/>
    </source>
</evidence>